<dbReference type="PROSITE" id="PS00012">
    <property type="entry name" value="PHOSPHOPANTETHEINE"/>
    <property type="match status" value="1"/>
</dbReference>
<dbReference type="Proteomes" id="UP000094444">
    <property type="component" value="Unassembled WGS sequence"/>
</dbReference>
<dbReference type="Pfam" id="PF00501">
    <property type="entry name" value="AMP-binding"/>
    <property type="match status" value="1"/>
</dbReference>
<gene>
    <name evidence="4" type="ORF">DHEL01_v208786</name>
</gene>
<dbReference type="InterPro" id="IPR000873">
    <property type="entry name" value="AMP-dep_synth/lig_dom"/>
</dbReference>
<evidence type="ECO:0000259" key="3">
    <source>
        <dbReference type="PROSITE" id="PS50075"/>
    </source>
</evidence>
<dbReference type="Gene3D" id="3.40.50.12780">
    <property type="entry name" value="N-terminal domain of ligase-like"/>
    <property type="match status" value="1"/>
</dbReference>
<dbReference type="InterPro" id="IPR013120">
    <property type="entry name" value="FAR_NAD-bd"/>
</dbReference>
<feature type="domain" description="Carrier" evidence="3">
    <location>
        <begin position="569"/>
        <end position="645"/>
    </location>
</feature>
<evidence type="ECO:0000313" key="4">
    <source>
        <dbReference type="EMBL" id="POS72817.1"/>
    </source>
</evidence>
<dbReference type="InterPro" id="IPR009081">
    <property type="entry name" value="PP-bd_ACP"/>
</dbReference>
<dbReference type="InParanoid" id="A0A2P5HRG4"/>
<reference evidence="4" key="1">
    <citation type="submission" date="2017-09" db="EMBL/GenBank/DDBJ databases">
        <title>Polyketide synthases of a Diaporthe helianthi virulent isolate.</title>
        <authorList>
            <person name="Baroncelli R."/>
        </authorList>
    </citation>
    <scope>NUCLEOTIDE SEQUENCE [LARGE SCALE GENOMIC DNA]</scope>
    <source>
        <strain evidence="4">7/96</strain>
    </source>
</reference>
<sequence length="1112" mass="120815">MAATPRVRDKELWPHIVDRLAKEQPEATYGLWPVTTDSYDAGFRAITYGQLANVVNGLAWWIVNQLGRGNAQEGDVLTYIGLNDVRLTGMILASVKAGYTLFPTSPRNSPAAQKSLFNTLKCKTLVTTDPNLPPVQPILDAVKPRCLTVPSIQELLCDQPHFPYDKTFEAGRWDPLVIWHSSGSTGLPKPLMFAQDAAVRHHACASQDTPADQHVTSVEHLISGKRIMVTVPSFHGAGILMYMLWAIAAGCIPIAPAAVGIVTAHGLVEALTHTPADVAVLVPSVVADLAQNPEQLAICAKHLSLILYIGGDLPQAIGDIVARKIPLRCWWGASEVGIPHQLIPSGLGPADWRYVRFHPSVGAVFDPAADGTYELVVRQDKSLSATQSTFSIRGQENLQEYRTKDLFQPHPNIPNSWSWRSRADDIIVFLNGEKTNPIGMEQHVVAQHSDLAGALVVGTQRFQAALLVEPAHLKTPLRTSEQAALIERIWPTVQEANAVVPAHARVEKALILVVDRPMIRSGKGTIQRAASVQQYSTAIETLYLNADVTVDVEDGKDEEESSAWSWGSTDAAAVARLIRDSACAVVGKSIPDDNSSFFDYGMDSLMALQILRRLRRGLHRPDLALSTIYSNPSVNQLSRAITTQKEDGGGTDSDALLLKPIYDTYRALVEQIPKPPAALGGVDRDRDRDTPVTAVLTGSTGTVGTYLLRMLLDHPGIKHVFCLNRSEDGGSATQRLRMTERGMDTSDLDKRVTFLQSDLSRPRLGLDDKTYEDLRARARAGLIIHNAWPVNFNLRLTAFRPQLAGLVNLFSLCTDVVKSAGDAGGLEAPHFVFVSSVSAVGRLGTEETGGGENNHPRAAAAAAAAPERVLSMSEAPQTNGYARSKFLSEMLCDVAARELRVPVTVARVGQVAGAAKQLSRGEWNRNEWLPSLVLGSVAMGCLPDDLGAQFSEVDWVPVDLLADVLVDLVVSSSHQADPDYDDEGGGGARVYNLRNPRTTTWTTLLPSVIDTVKARLGPESAPLEVVPPSVWLKRLEQAGSREEDGDDAAANPAIKLVDFYRDYLWKSDGKEGVAAKTPPMDIDKACARSSALRAVEAISPQSVQKWVEEWLK</sequence>
<organism evidence="4 5">
    <name type="scientific">Diaporthe helianthi</name>
    <dbReference type="NCBI Taxonomy" id="158607"/>
    <lineage>
        <taxon>Eukaryota</taxon>
        <taxon>Fungi</taxon>
        <taxon>Dikarya</taxon>
        <taxon>Ascomycota</taxon>
        <taxon>Pezizomycotina</taxon>
        <taxon>Sordariomycetes</taxon>
        <taxon>Sordariomycetidae</taxon>
        <taxon>Diaporthales</taxon>
        <taxon>Diaporthaceae</taxon>
        <taxon>Diaporthe</taxon>
    </lineage>
</organism>
<dbReference type="InterPro" id="IPR020806">
    <property type="entry name" value="PKS_PP-bd"/>
</dbReference>
<dbReference type="InterPro" id="IPR051414">
    <property type="entry name" value="Adenylate-forming_Reductase"/>
</dbReference>
<dbReference type="GO" id="GO:0031177">
    <property type="term" value="F:phosphopantetheine binding"/>
    <property type="evidence" value="ECO:0007669"/>
    <property type="project" value="InterPro"/>
</dbReference>
<dbReference type="InterPro" id="IPR036291">
    <property type="entry name" value="NAD(P)-bd_dom_sf"/>
</dbReference>
<dbReference type="AlphaFoldDB" id="A0A2P5HRG4"/>
<dbReference type="SUPFAM" id="SSF56801">
    <property type="entry name" value="Acetyl-CoA synthetase-like"/>
    <property type="match status" value="1"/>
</dbReference>
<dbReference type="PROSITE" id="PS50075">
    <property type="entry name" value="CARRIER"/>
    <property type="match status" value="1"/>
</dbReference>
<dbReference type="Pfam" id="PF07993">
    <property type="entry name" value="NAD_binding_4"/>
    <property type="match status" value="1"/>
</dbReference>
<accession>A0A2P5HRG4</accession>
<dbReference type="Gene3D" id="3.40.50.720">
    <property type="entry name" value="NAD(P)-binding Rossmann-like Domain"/>
    <property type="match status" value="1"/>
</dbReference>
<keyword evidence="5" id="KW-1185">Reference proteome</keyword>
<dbReference type="Pfam" id="PF00550">
    <property type="entry name" value="PP-binding"/>
    <property type="match status" value="1"/>
</dbReference>
<name>A0A2P5HRG4_DIAHE</name>
<evidence type="ECO:0000313" key="5">
    <source>
        <dbReference type="Proteomes" id="UP000094444"/>
    </source>
</evidence>
<dbReference type="InterPro" id="IPR036736">
    <property type="entry name" value="ACP-like_sf"/>
</dbReference>
<proteinExistence type="predicted"/>
<dbReference type="OrthoDB" id="429813at2759"/>
<dbReference type="InterPro" id="IPR042099">
    <property type="entry name" value="ANL_N_sf"/>
</dbReference>
<keyword evidence="2" id="KW-0597">Phosphoprotein</keyword>
<dbReference type="PANTHER" id="PTHR43439">
    <property type="entry name" value="PHENYLACETATE-COENZYME A LIGASE"/>
    <property type="match status" value="1"/>
</dbReference>
<comment type="caution">
    <text evidence="4">The sequence shown here is derived from an EMBL/GenBank/DDBJ whole genome shotgun (WGS) entry which is preliminary data.</text>
</comment>
<dbReference type="InterPro" id="IPR006162">
    <property type="entry name" value="Ppantetheine_attach_site"/>
</dbReference>
<dbReference type="Pfam" id="PF23562">
    <property type="entry name" value="AMP-binding_C_3"/>
    <property type="match status" value="1"/>
</dbReference>
<evidence type="ECO:0000256" key="1">
    <source>
        <dbReference type="ARBA" id="ARBA00022450"/>
    </source>
</evidence>
<dbReference type="PANTHER" id="PTHR43439:SF2">
    <property type="entry name" value="ENZYME, PUTATIVE (JCVI)-RELATED"/>
    <property type="match status" value="1"/>
</dbReference>
<dbReference type="SMART" id="SM00823">
    <property type="entry name" value="PKS_PP"/>
    <property type="match status" value="1"/>
</dbReference>
<keyword evidence="1" id="KW-0596">Phosphopantetheine</keyword>
<dbReference type="PROSITE" id="PS00455">
    <property type="entry name" value="AMP_BINDING"/>
    <property type="match status" value="1"/>
</dbReference>
<dbReference type="SUPFAM" id="SSF47336">
    <property type="entry name" value="ACP-like"/>
    <property type="match status" value="1"/>
</dbReference>
<dbReference type="EMBL" id="MAVT02000918">
    <property type="protein sequence ID" value="POS72817.1"/>
    <property type="molecule type" value="Genomic_DNA"/>
</dbReference>
<dbReference type="SUPFAM" id="SSF51735">
    <property type="entry name" value="NAD(P)-binding Rossmann-fold domains"/>
    <property type="match status" value="1"/>
</dbReference>
<dbReference type="STRING" id="158607.A0A2P5HRG4"/>
<protein>
    <recommendedName>
        <fullName evidence="3">Carrier domain-containing protein</fullName>
    </recommendedName>
</protein>
<dbReference type="InterPro" id="IPR020845">
    <property type="entry name" value="AMP-binding_CS"/>
</dbReference>
<evidence type="ECO:0000256" key="2">
    <source>
        <dbReference type="ARBA" id="ARBA00022553"/>
    </source>
</evidence>
<dbReference type="Gene3D" id="1.10.1200.10">
    <property type="entry name" value="ACP-like"/>
    <property type="match status" value="1"/>
</dbReference>